<dbReference type="RefSeq" id="WP_038505868.1">
    <property type="nucleotide sequence ID" value="NZ_CP007243.1"/>
</dbReference>
<dbReference type="InterPro" id="IPR050218">
    <property type="entry name" value="LptD"/>
</dbReference>
<keyword evidence="2" id="KW-1185">Reference proteome</keyword>
<dbReference type="Proteomes" id="UP000027059">
    <property type="component" value="Chromosome"/>
</dbReference>
<dbReference type="AlphaFoldDB" id="A0A059Y0E8"/>
<reference evidence="1 2" key="2">
    <citation type="journal article" date="2015" name="Biomed. Res. Int.">
        <title>Effects of Arsenite Resistance on the Growth and Functional Gene Expression of Leptospirillum ferriphilum and Acidithiobacillus thiooxidans in Pure Culture and Coculture.</title>
        <authorList>
            <person name="Jiang H."/>
            <person name="Liang Y."/>
            <person name="Yin H."/>
            <person name="Xiao Y."/>
            <person name="Guo X."/>
            <person name="Xu Y."/>
            <person name="Hu Q."/>
            <person name="Liu H."/>
            <person name="Liu X."/>
        </authorList>
    </citation>
    <scope>NUCLEOTIDE SEQUENCE [LARGE SCALE GENOMIC DNA]</scope>
    <source>
        <strain evidence="1 2">YSK</strain>
    </source>
</reference>
<accession>A0A059Y0E8</accession>
<dbReference type="KEGG" id="lfp:Y981_09870"/>
<organism evidence="1 2">
    <name type="scientific">Leptospirillum ferriphilum YSK</name>
    <dbReference type="NCBI Taxonomy" id="1441628"/>
    <lineage>
        <taxon>Bacteria</taxon>
        <taxon>Pseudomonadati</taxon>
        <taxon>Nitrospirota</taxon>
        <taxon>Nitrospiria</taxon>
        <taxon>Nitrospirales</taxon>
        <taxon>Nitrospiraceae</taxon>
        <taxon>Leptospirillum</taxon>
    </lineage>
</organism>
<dbReference type="Pfam" id="PF06835">
    <property type="entry name" value="LptC"/>
    <property type="match status" value="1"/>
</dbReference>
<sequence>MRSVTFYGRIHARLHFISILLLTIFTCFVNGTWAFAAEGPSSGSPNPDKVSVLADHIRFNHRTHLIHANGHAFLQRGNLYLQADQLILDKKTNVVWASGHVRFRAPKTLMTGPRMKMNLETGHATVYDGKVQTTQFYNQGNIRQEYTYYIHGKTIERVTPDHFHVIDGGVTTCDCLPNTSPTWLLSTDNGDVYLGDHFSSVGDTLDIKGIPAIYLPYFSFPTAPKKSGFLFPFVQFNNIQGVVFYDSFFWNLDPSYDLTFTFDEMSNFGLGEGITYRQSISANQNLSFNILQQGVDDPALNLHSNIMSTTDLYSYMGENTTVVGNINYVSAQDFYQLMSAGSTMTFSPMMMSSVFANFYQDDSEINLAGIYNEDIFPGLNTNVSKLPQGSSNLYDYRLGDSPFYFSSFLSGVMFQSGSIYLQRGVIEPSLDGSFSLGDGALLISPHARVLESAYSTTYTTLSPYAQTIPNFGVTAESTLERNFTLPAFLGGGTLTHQIQFDTDYEYAPQNNETPIIQSGFTDNILGMNTLYYAVTNRFFYNGSHGSEELLSLKLAEDYQLGTEPYNSTPVDYAGQLLPNPFLPLNQPFSPVYASAHILPGNPVSVFGEGFFNPQQGDFQTEDTAIVLNQAALMDSPILFQFQIGQTGIRQGGVPMMGNFFSPTAMTVAYDQPEDVNFLVPAINFTTKMGIFGGIAYYDDLGRGASAGIQMESFNGGYNGKCWSAAFMYYVVQEPAPLPAQTGFGFTLSLNGIAALAPIINPIMPLPVP</sequence>
<evidence type="ECO:0000313" key="1">
    <source>
        <dbReference type="EMBL" id="AIA30932.1"/>
    </source>
</evidence>
<protein>
    <submittedName>
        <fullName evidence="1">Organic solvent tolerance protein</fullName>
    </submittedName>
</protein>
<dbReference type="GO" id="GO:0009279">
    <property type="term" value="C:cell outer membrane"/>
    <property type="evidence" value="ECO:0007669"/>
    <property type="project" value="TreeGrafter"/>
</dbReference>
<dbReference type="PANTHER" id="PTHR30189">
    <property type="entry name" value="LPS-ASSEMBLY PROTEIN"/>
    <property type="match status" value="1"/>
</dbReference>
<dbReference type="PANTHER" id="PTHR30189:SF1">
    <property type="entry name" value="LPS-ASSEMBLY PROTEIN LPTD"/>
    <property type="match status" value="1"/>
</dbReference>
<gene>
    <name evidence="1" type="ORF">Y981_09870</name>
</gene>
<evidence type="ECO:0000313" key="2">
    <source>
        <dbReference type="Proteomes" id="UP000027059"/>
    </source>
</evidence>
<dbReference type="HOGENOM" id="CLU_367926_0_0_0"/>
<name>A0A059Y0E8_9BACT</name>
<dbReference type="EMBL" id="CP007243">
    <property type="protein sequence ID" value="AIA30932.1"/>
    <property type="molecule type" value="Genomic_DNA"/>
</dbReference>
<dbReference type="GO" id="GO:1990351">
    <property type="term" value="C:transporter complex"/>
    <property type="evidence" value="ECO:0007669"/>
    <property type="project" value="TreeGrafter"/>
</dbReference>
<dbReference type="InterPro" id="IPR010664">
    <property type="entry name" value="LipoPS_assembly_LptC-rel"/>
</dbReference>
<proteinExistence type="predicted"/>
<reference evidence="2" key="1">
    <citation type="submission" date="2014-02" db="EMBL/GenBank/DDBJ databases">
        <title>Complete genome sequence and comparative genomic analysis of the nitrogen-fixing bacterium Leptospirillum ferriphilum YSK.</title>
        <authorList>
            <person name="Guo X."/>
            <person name="Yin H."/>
            <person name="Liang Y."/>
            <person name="Hu Q."/>
            <person name="Ma L."/>
            <person name="Xiao Y."/>
            <person name="Zhang X."/>
            <person name="Qiu G."/>
            <person name="Liu X."/>
        </authorList>
    </citation>
    <scope>NUCLEOTIDE SEQUENCE [LARGE SCALE GENOMIC DNA]</scope>
    <source>
        <strain evidence="2">YSK</strain>
    </source>
</reference>